<feature type="compositionally biased region" description="Low complexity" evidence="1">
    <location>
        <begin position="597"/>
        <end position="609"/>
    </location>
</feature>
<evidence type="ECO:0000313" key="2">
    <source>
        <dbReference type="EMBL" id="ORY46336.1"/>
    </source>
</evidence>
<feature type="region of interest" description="Disordered" evidence="1">
    <location>
        <begin position="580"/>
        <end position="743"/>
    </location>
</feature>
<sequence>MLHGWAEILKTGQGGIERPNHLNIAKPLSVVQNCLQYVERTVYNVNEREKTALDQVQKLATATAEKKSFFGKKANAPVDLDSRRISVIGHGRQIAPESNHAAELLRHKLDKVLIDNRIFRRTKLIKCQMELWRGLEFCTKFMGTLYVYLGSEHKEKVPVRLVGNDQGLLKFGLSPKGSVTLGDINSHGTSVTEMVSPTTQLFDNFVSATEGISSVSMDAGTLQLESPMSSVSDPFQTYEQLVQPKDLTNIQTVKEQRKLGTSSLTSVSTAPPTKGLSLKERIANRLTKSMIKIHPMPIPQVDSEEEFAGLTKKDEADMRSQASLLMSQIEPASLKGNDQIRNSLGKLLNLNSTQASNLNEEDLVTTVQNKEDVPSVFVIPGSNMDISEDGPMDIPVYESIEYTPKPPSPEPKIRVQVPSIELSEASTGCALQLAIDQTPIETSSLPTSPQTGEPKKKAKKKKRHSSKPPKEAGNAVSPSAPPAELVIDENGNSIPIPITSPTKQRRNRHSSSRKNEKGPPPPPPLNPSAIGGNLEALPEPYRTPSLVVSSASMTNTRLVTALSNGDIKLSDAIPIPTNLSSSNLSMDTPSSNHSFVSTASAEPSSAPPSQTVTAKSPSPPPQIVNILENELKAMAPRAISPEAFEAENSQQIQQTNTKPKYTEMDSSEVKYPKLPGLSRVSTALPANSSHSLPDSKETVKRRPPPDPPKDSPATTRRSFNRKSSDEIIIPKYLANETGPYSKQ</sequence>
<feature type="compositionally biased region" description="Basic residues" evidence="1">
    <location>
        <begin position="503"/>
        <end position="512"/>
    </location>
</feature>
<feature type="compositionally biased region" description="Polar residues" evidence="1">
    <location>
        <begin position="440"/>
        <end position="451"/>
    </location>
</feature>
<evidence type="ECO:0000256" key="1">
    <source>
        <dbReference type="SAM" id="MobiDB-lite"/>
    </source>
</evidence>
<feature type="compositionally biased region" description="Basic and acidic residues" evidence="1">
    <location>
        <begin position="693"/>
        <end position="709"/>
    </location>
</feature>
<evidence type="ECO:0000313" key="3">
    <source>
        <dbReference type="Proteomes" id="UP000193642"/>
    </source>
</evidence>
<protein>
    <submittedName>
        <fullName evidence="2">Uncharacterized protein</fullName>
    </submittedName>
</protein>
<feature type="compositionally biased region" description="Basic and acidic residues" evidence="1">
    <location>
        <begin position="660"/>
        <end position="671"/>
    </location>
</feature>
<gene>
    <name evidence="2" type="ORF">BCR33DRAFT_126587</name>
</gene>
<organism evidence="2 3">
    <name type="scientific">Rhizoclosmatium globosum</name>
    <dbReference type="NCBI Taxonomy" id="329046"/>
    <lineage>
        <taxon>Eukaryota</taxon>
        <taxon>Fungi</taxon>
        <taxon>Fungi incertae sedis</taxon>
        <taxon>Chytridiomycota</taxon>
        <taxon>Chytridiomycota incertae sedis</taxon>
        <taxon>Chytridiomycetes</taxon>
        <taxon>Chytridiales</taxon>
        <taxon>Chytriomycetaceae</taxon>
        <taxon>Rhizoclosmatium</taxon>
    </lineage>
</organism>
<dbReference type="AlphaFoldDB" id="A0A1Y2CHB8"/>
<keyword evidence="3" id="KW-1185">Reference proteome</keyword>
<reference evidence="2 3" key="1">
    <citation type="submission" date="2016-07" db="EMBL/GenBank/DDBJ databases">
        <title>Pervasive Adenine N6-methylation of Active Genes in Fungi.</title>
        <authorList>
            <consortium name="DOE Joint Genome Institute"/>
            <person name="Mondo S.J."/>
            <person name="Dannebaum R.O."/>
            <person name="Kuo R.C."/>
            <person name="Labutti K."/>
            <person name="Haridas S."/>
            <person name="Kuo A."/>
            <person name="Salamov A."/>
            <person name="Ahrendt S.R."/>
            <person name="Lipzen A."/>
            <person name="Sullivan W."/>
            <person name="Andreopoulos W.B."/>
            <person name="Clum A."/>
            <person name="Lindquist E."/>
            <person name="Daum C."/>
            <person name="Ramamoorthy G.K."/>
            <person name="Gryganskyi A."/>
            <person name="Culley D."/>
            <person name="Magnuson J.K."/>
            <person name="James T.Y."/>
            <person name="O'Malley M.A."/>
            <person name="Stajich J.E."/>
            <person name="Spatafora J.W."/>
            <person name="Visel A."/>
            <person name="Grigoriev I.V."/>
        </authorList>
    </citation>
    <scope>NUCLEOTIDE SEQUENCE [LARGE SCALE GENOMIC DNA]</scope>
    <source>
        <strain evidence="2 3">JEL800</strain>
    </source>
</reference>
<dbReference type="OrthoDB" id="2161581at2759"/>
<comment type="caution">
    <text evidence="2">The sequence shown here is derived from an EMBL/GenBank/DDBJ whole genome shotgun (WGS) entry which is preliminary data.</text>
</comment>
<name>A0A1Y2CHB8_9FUNG</name>
<feature type="compositionally biased region" description="Polar residues" evidence="1">
    <location>
        <begin position="647"/>
        <end position="659"/>
    </location>
</feature>
<feature type="compositionally biased region" description="Polar residues" evidence="1">
    <location>
        <begin position="679"/>
        <end position="692"/>
    </location>
</feature>
<accession>A0A1Y2CHB8</accession>
<dbReference type="Proteomes" id="UP000193642">
    <property type="component" value="Unassembled WGS sequence"/>
</dbReference>
<proteinExistence type="predicted"/>
<feature type="compositionally biased region" description="Polar residues" evidence="1">
    <location>
        <begin position="580"/>
        <end position="596"/>
    </location>
</feature>
<dbReference type="EMBL" id="MCGO01000016">
    <property type="protein sequence ID" value="ORY46336.1"/>
    <property type="molecule type" value="Genomic_DNA"/>
</dbReference>
<feature type="compositionally biased region" description="Basic residues" evidence="1">
    <location>
        <begin position="456"/>
        <end position="467"/>
    </location>
</feature>
<feature type="region of interest" description="Disordered" evidence="1">
    <location>
        <begin position="440"/>
        <end position="537"/>
    </location>
</feature>